<evidence type="ECO:0000256" key="4">
    <source>
        <dbReference type="RuleBase" id="RU361235"/>
    </source>
</evidence>
<dbReference type="InterPro" id="IPR019819">
    <property type="entry name" value="Carboxylesterase_B_CS"/>
</dbReference>
<dbReference type="GO" id="GO:0016787">
    <property type="term" value="F:hydrolase activity"/>
    <property type="evidence" value="ECO:0007669"/>
    <property type="project" value="UniProtKB-KW"/>
</dbReference>
<accession>A0A9D3Q6I9</accession>
<reference evidence="6" key="1">
    <citation type="submission" date="2021-01" db="EMBL/GenBank/DDBJ databases">
        <authorList>
            <person name="Zahm M."/>
            <person name="Roques C."/>
            <person name="Cabau C."/>
            <person name="Klopp C."/>
            <person name="Donnadieu C."/>
            <person name="Jouanno E."/>
            <person name="Lampietro C."/>
            <person name="Louis A."/>
            <person name="Herpin A."/>
            <person name="Echchiki A."/>
            <person name="Berthelot C."/>
            <person name="Parey E."/>
            <person name="Roest-Crollius H."/>
            <person name="Braasch I."/>
            <person name="Postlethwait J."/>
            <person name="Bobe J."/>
            <person name="Montfort J."/>
            <person name="Bouchez O."/>
            <person name="Begum T."/>
            <person name="Mejri S."/>
            <person name="Adams A."/>
            <person name="Chen W.-J."/>
            <person name="Guiguen Y."/>
        </authorList>
    </citation>
    <scope>NUCLEOTIDE SEQUENCE</scope>
    <source>
        <strain evidence="6">YG-15Mar2019-1</strain>
        <tissue evidence="6">Brain</tissue>
    </source>
</reference>
<evidence type="ECO:0000313" key="6">
    <source>
        <dbReference type="EMBL" id="KAG7473538.1"/>
    </source>
</evidence>
<dbReference type="SUPFAM" id="SSF53474">
    <property type="entry name" value="alpha/beta-Hydrolases"/>
    <property type="match status" value="1"/>
</dbReference>
<evidence type="ECO:0000256" key="1">
    <source>
        <dbReference type="ARBA" id="ARBA00005964"/>
    </source>
</evidence>
<protein>
    <recommendedName>
        <fullName evidence="4">Carboxylic ester hydrolase</fullName>
        <ecNumber evidence="4">3.1.1.-</ecNumber>
    </recommendedName>
</protein>
<dbReference type="PROSITE" id="PS00122">
    <property type="entry name" value="CARBOXYLESTERASE_B_1"/>
    <property type="match status" value="1"/>
</dbReference>
<organism evidence="6 7">
    <name type="scientific">Megalops atlanticus</name>
    <name type="common">Tarpon</name>
    <name type="synonym">Clupea gigantea</name>
    <dbReference type="NCBI Taxonomy" id="7932"/>
    <lineage>
        <taxon>Eukaryota</taxon>
        <taxon>Metazoa</taxon>
        <taxon>Chordata</taxon>
        <taxon>Craniata</taxon>
        <taxon>Vertebrata</taxon>
        <taxon>Euteleostomi</taxon>
        <taxon>Actinopterygii</taxon>
        <taxon>Neopterygii</taxon>
        <taxon>Teleostei</taxon>
        <taxon>Elopiformes</taxon>
        <taxon>Megalopidae</taxon>
        <taxon>Megalops</taxon>
    </lineage>
</organism>
<dbReference type="PROSITE" id="PS00941">
    <property type="entry name" value="CARBOXYLESTERASE_B_2"/>
    <property type="match status" value="1"/>
</dbReference>
<evidence type="ECO:0000313" key="7">
    <source>
        <dbReference type="Proteomes" id="UP001046870"/>
    </source>
</evidence>
<dbReference type="Gene3D" id="3.40.50.1820">
    <property type="entry name" value="alpha/beta hydrolase"/>
    <property type="match status" value="1"/>
</dbReference>
<keyword evidence="7" id="KW-1185">Reference proteome</keyword>
<dbReference type="Pfam" id="PF00135">
    <property type="entry name" value="COesterase"/>
    <property type="match status" value="1"/>
</dbReference>
<dbReference type="PANTHER" id="PTHR43903">
    <property type="entry name" value="NEUROLIGIN"/>
    <property type="match status" value="1"/>
</dbReference>
<dbReference type="InterPro" id="IPR002018">
    <property type="entry name" value="CarbesteraseB"/>
</dbReference>
<keyword evidence="3 4" id="KW-0378">Hydrolase</keyword>
<comment type="caution">
    <text evidence="6">The sequence shown here is derived from an EMBL/GenBank/DDBJ whole genome shotgun (WGS) entry which is preliminary data.</text>
</comment>
<evidence type="ECO:0000259" key="5">
    <source>
        <dbReference type="Pfam" id="PF00135"/>
    </source>
</evidence>
<dbReference type="OrthoDB" id="3200163at2759"/>
<proteinExistence type="inferred from homology"/>
<dbReference type="CDD" id="cd00312">
    <property type="entry name" value="Esterase_lipase"/>
    <property type="match status" value="1"/>
</dbReference>
<dbReference type="FunFam" id="3.40.50.1820:FF:000128">
    <property type="entry name" value="Carboxylic ester hydrolase"/>
    <property type="match status" value="1"/>
</dbReference>
<dbReference type="Proteomes" id="UP001046870">
    <property type="component" value="Chromosome 7"/>
</dbReference>
<evidence type="ECO:0000256" key="2">
    <source>
        <dbReference type="ARBA" id="ARBA00022729"/>
    </source>
</evidence>
<name>A0A9D3Q6I9_MEGAT</name>
<feature type="domain" description="Carboxylesterase type B" evidence="5">
    <location>
        <begin position="60"/>
        <end position="573"/>
    </location>
</feature>
<keyword evidence="2" id="KW-0732">Signal</keyword>
<gene>
    <name evidence="6" type="ORF">MATL_G00096960</name>
</gene>
<comment type="similarity">
    <text evidence="1 4">Belongs to the type-B carboxylesterase/lipase family.</text>
</comment>
<dbReference type="EMBL" id="JAFDVH010000007">
    <property type="protein sequence ID" value="KAG7473538.1"/>
    <property type="molecule type" value="Genomic_DNA"/>
</dbReference>
<dbReference type="EC" id="3.1.1.-" evidence="4"/>
<evidence type="ECO:0000256" key="3">
    <source>
        <dbReference type="ARBA" id="ARBA00022801"/>
    </source>
</evidence>
<dbReference type="AlphaFoldDB" id="A0A9D3Q6I9"/>
<dbReference type="InterPro" id="IPR019826">
    <property type="entry name" value="Carboxylesterase_B_AS"/>
</dbReference>
<dbReference type="InterPro" id="IPR051093">
    <property type="entry name" value="Neuroligin/BSAL"/>
</dbReference>
<sequence>MKGLRMTGIVSKVVCSLCARCTIPDSTAMTGQGRRDIFQWIYLYLLCLHFSEVTGQEESRPELETKYGVLVGRQIRVKESAQTVFAYLGIPFAEPPVGVLRFSAPQSPRAWQGLRDATAFPPLCLQNMNHTKRMWDFYAGRYPPLRTSEDCLYLNVYTPVKPGQPHQLPVMVWIHGGGFLMGGASLYDGSSLAAFGDVVIVIIQYRLGIPGFLSTGDGQAPGNMGLLDQVCALRWVQDTIHSFGGDPGSVTIFGESAGGNSVFLHMLSPLSSGLFHRAIIQSGVPLIPLIITSDPKSAAQLLAQKAGCTIGDSADIMQCFRKRTPQEIEAATPWLGDMVLILSLDGEFVPKDIEERIQRKTFKNVPWITGINNHEFGWMLPHMALFPGWDLGITRQMMTMTLAFMLQKGGLSGNAQEILVDEYFGKTENPGTIRDALLDLIGDLIFVFPAIKGARDHRDAGFTTYFYEFQQRPSMYGDNRPDFVKADHFDEIGFVFGAPFWTEDIVMLDRTSEAERHLSKTMMKYWTNFAKTGNPNGEGLLEWPVFNEGEKYLQLNLTIKLGTMAERRRLTFWTEQFPKKLHSQSNLSRRSDL</sequence>
<dbReference type="InterPro" id="IPR029058">
    <property type="entry name" value="AB_hydrolase_fold"/>
</dbReference>